<proteinExistence type="predicted"/>
<evidence type="ECO:0000313" key="1">
    <source>
        <dbReference type="EMBL" id="JAA82002.1"/>
    </source>
</evidence>
<organism evidence="1">
    <name type="scientific">Pararge aegeria</name>
    <name type="common">speckled wood butterfly</name>
    <dbReference type="NCBI Taxonomy" id="116150"/>
    <lineage>
        <taxon>Eukaryota</taxon>
        <taxon>Metazoa</taxon>
        <taxon>Ecdysozoa</taxon>
        <taxon>Arthropoda</taxon>
        <taxon>Hexapoda</taxon>
        <taxon>Insecta</taxon>
        <taxon>Pterygota</taxon>
        <taxon>Neoptera</taxon>
        <taxon>Endopterygota</taxon>
        <taxon>Lepidoptera</taxon>
        <taxon>Glossata</taxon>
        <taxon>Ditrysia</taxon>
        <taxon>Papilionoidea</taxon>
        <taxon>Nymphalidae</taxon>
        <taxon>Satyrinae</taxon>
        <taxon>Satyrini</taxon>
        <taxon>Parargina</taxon>
        <taxon>Pararge</taxon>
    </lineage>
</organism>
<dbReference type="AlphaFoldDB" id="S4PUB9"/>
<dbReference type="EMBL" id="GAIX01010558">
    <property type="protein sequence ID" value="JAA82002.1"/>
    <property type="molecule type" value="Transcribed_RNA"/>
</dbReference>
<protein>
    <submittedName>
        <fullName evidence="1">Uncharacterized protein</fullName>
    </submittedName>
</protein>
<reference evidence="1" key="2">
    <citation type="submission" date="2013-05" db="EMBL/GenBank/DDBJ databases">
        <authorList>
            <person name="Carter J.-M."/>
            <person name="Baker S.C."/>
            <person name="Pink R."/>
            <person name="Carter D.R.F."/>
            <person name="Collins A."/>
            <person name="Tomlin J."/>
            <person name="Gibbs M."/>
            <person name="Breuker C.J."/>
        </authorList>
    </citation>
    <scope>NUCLEOTIDE SEQUENCE</scope>
    <source>
        <tissue evidence="1">Ovary</tissue>
    </source>
</reference>
<accession>S4PUB9</accession>
<name>S4PUB9_9NEOP</name>
<reference evidence="1" key="1">
    <citation type="journal article" date="2013" name="BMC Genomics">
        <title>Unscrambling butterfly oogenesis.</title>
        <authorList>
            <person name="Carter J.M."/>
            <person name="Baker S.C."/>
            <person name="Pink R."/>
            <person name="Carter D.R."/>
            <person name="Collins A."/>
            <person name="Tomlin J."/>
            <person name="Gibbs M."/>
            <person name="Breuker C.J."/>
        </authorList>
    </citation>
    <scope>NUCLEOTIDE SEQUENCE</scope>
    <source>
        <tissue evidence="1">Ovary</tissue>
    </source>
</reference>
<sequence>MLTFTESKYHQRQTLLTCGYLPLVVCRCRRWYVDRPVFQTNAQRGALKTNFKNACSDPTGRSDILASSML</sequence>